<keyword evidence="3" id="KW-1185">Reference proteome</keyword>
<dbReference type="Proteomes" id="UP000284407">
    <property type="component" value="Unassembled WGS sequence"/>
</dbReference>
<feature type="transmembrane region" description="Helical" evidence="1">
    <location>
        <begin position="60"/>
        <end position="85"/>
    </location>
</feature>
<dbReference type="RefSeq" id="WP_025063361.1">
    <property type="nucleotide sequence ID" value="NZ_RAQK01000001.1"/>
</dbReference>
<accession>A0A420DQG0</accession>
<evidence type="ECO:0000256" key="1">
    <source>
        <dbReference type="SAM" id="Phobius"/>
    </source>
</evidence>
<sequence length="192" mass="21303">MTGPLTALNLAFVNYFKFSGRATRAEFWWFTLVYIIVGAALLALDFMTIAPIFLAENYSALATLGFFDLYYPIFAILTAIPYLSLSIRRLHDVGFSGFWWLLNFIPFVGSLALIVLYCIPGNNNSSHHGGPRSSPPDATGKQPTADAHKRAMQGYALLFDKDKPVTAEVQAARKAEISNYYRQKVLKPVAGV</sequence>
<organism evidence="2 3">
    <name type="scientific">Sulfitobacter guttiformis</name>
    <dbReference type="NCBI Taxonomy" id="74349"/>
    <lineage>
        <taxon>Bacteria</taxon>
        <taxon>Pseudomonadati</taxon>
        <taxon>Pseudomonadota</taxon>
        <taxon>Alphaproteobacteria</taxon>
        <taxon>Rhodobacterales</taxon>
        <taxon>Roseobacteraceae</taxon>
        <taxon>Sulfitobacter</taxon>
    </lineage>
</organism>
<proteinExistence type="predicted"/>
<dbReference type="Pfam" id="PF05656">
    <property type="entry name" value="DUF805"/>
    <property type="match status" value="1"/>
</dbReference>
<evidence type="ECO:0000313" key="3">
    <source>
        <dbReference type="Proteomes" id="UP000284407"/>
    </source>
</evidence>
<feature type="transmembrane region" description="Helical" evidence="1">
    <location>
        <begin position="97"/>
        <end position="117"/>
    </location>
</feature>
<reference evidence="2 3" key="1">
    <citation type="submission" date="2018-09" db="EMBL/GenBank/DDBJ databases">
        <title>Genomic Encyclopedia of Archaeal and Bacterial Type Strains, Phase II (KMG-II): from individual species to whole genera.</title>
        <authorList>
            <person name="Goeker M."/>
        </authorList>
    </citation>
    <scope>NUCLEOTIDE SEQUENCE [LARGE SCALE GENOMIC DNA]</scope>
    <source>
        <strain evidence="2 3">DSM 11458</strain>
    </source>
</reference>
<keyword evidence="1" id="KW-0812">Transmembrane</keyword>
<gene>
    <name evidence="2" type="ORF">C8N30_0976</name>
</gene>
<keyword evidence="1" id="KW-0472">Membrane</keyword>
<dbReference type="EMBL" id="RAQK01000001">
    <property type="protein sequence ID" value="RKE96418.1"/>
    <property type="molecule type" value="Genomic_DNA"/>
</dbReference>
<feature type="transmembrane region" description="Helical" evidence="1">
    <location>
        <begin position="27"/>
        <end position="54"/>
    </location>
</feature>
<dbReference type="PANTHER" id="PTHR34980:SF2">
    <property type="entry name" value="INNER MEMBRANE PROTEIN YHAH-RELATED"/>
    <property type="match status" value="1"/>
</dbReference>
<dbReference type="InterPro" id="IPR008523">
    <property type="entry name" value="DUF805"/>
</dbReference>
<name>A0A420DQG0_9RHOB</name>
<comment type="caution">
    <text evidence="2">The sequence shown here is derived from an EMBL/GenBank/DDBJ whole genome shotgun (WGS) entry which is preliminary data.</text>
</comment>
<dbReference type="AlphaFoldDB" id="A0A420DQG0"/>
<dbReference type="GO" id="GO:0005886">
    <property type="term" value="C:plasma membrane"/>
    <property type="evidence" value="ECO:0007669"/>
    <property type="project" value="TreeGrafter"/>
</dbReference>
<evidence type="ECO:0000313" key="2">
    <source>
        <dbReference type="EMBL" id="RKE96418.1"/>
    </source>
</evidence>
<dbReference type="PANTHER" id="PTHR34980">
    <property type="entry name" value="INNER MEMBRANE PROTEIN-RELATED-RELATED"/>
    <property type="match status" value="1"/>
</dbReference>
<protein>
    <submittedName>
        <fullName evidence="2">Uncharacterized membrane protein YhaH (DUF805 family)</fullName>
    </submittedName>
</protein>
<keyword evidence="1" id="KW-1133">Transmembrane helix</keyword>
<dbReference type="STRING" id="1443111.Z949_2976"/>